<dbReference type="Proteomes" id="UP001620626">
    <property type="component" value="Unassembled WGS sequence"/>
</dbReference>
<dbReference type="PANTHER" id="PTHR23360:SF5">
    <property type="entry name" value="G-PROTEIN COUPLED RECEPTORS FAMILY 1 PROFILE DOMAIN-CONTAINING PROTEIN"/>
    <property type="match status" value="1"/>
</dbReference>
<proteinExistence type="predicted"/>
<gene>
    <name evidence="11" type="ORF">niasHT_006869</name>
</gene>
<sequence length="899" mass="103268">MALHRKFTLANANAIETDAEKSRPKMYLKFHNVYPCWNFIIAALAINAVAMFGMVSNFAVIWVTYRTKTLRGTANFLIALCSFFELLHEYGHLLFFYTALSGQNFLPLSSAFRFCSVSLFGTGGITVSIAFTGLDRLLCVLFPAFPRRVRPLPYLSAITLLCLASSVCTLIVYYKKTNETPNFMVTGTIADLINEPSLLLYSFILYSVTILIYLVTGFVIRKRAKNSSNSSSSSVELINRRIFRSLLVIVLLNVGGSYVNLGFLLFIYPFFDTENPILAWTVAMFMGILTVNVSLASNGPILYFTSTEYRSAFQREFNKIRRFFFPNSSSVQPIATVFAIDRTVAISRQTISPPGTYRVVIWSQLLLGANFFGRQITTPKECNENEIFAKIWMGGREKKMVFRLDILQKGNFDELAKCFAHFHSVITDENGKFLLAKNGTLSKKLGLFSMLMDGRINLHLVPMKKEGVAIDFGDYWPTFPFQQVYSLANKTPIDTLCTFDNLDSRHCLLKYFKAFNEKKETFSNSLRHWLFGIHFRELSEMDNFFLLGILKESLDQCQIKRLSGQRMETENAILIGVFWSFFGDKKNRIMKRLRLADGQMVDLIWEFCRINRNFLYAHQSVADQTRSSEFDYSFCDQWPTVYKKSLQYTQFPVVLNAFSKWLQLSYDHSHGKITELILPPTSNCEEISDEMQQIIKMWFEIIIDRIHNWHHRMNKWPEVDRNIFAQIGTMLAAAHNYGILTVPMLNVVQGSLESLEKICVGQEIIWNTKSEEEKAYLWAWRMFCKYWNFHPNETQQPIDQAVANALQMANFSGPSDEAESSKREKSAKNKGKTKIEEKEQPQNNTNQNNECVVCFKEKIEVIFLPCGHAFACQNCANKIGKSCAICRNKISDSHRIYLP</sequence>
<keyword evidence="12" id="KW-1185">Reference proteome</keyword>
<dbReference type="CDD" id="cd00637">
    <property type="entry name" value="7tm_classA_rhodopsin-like"/>
    <property type="match status" value="1"/>
</dbReference>
<keyword evidence="3 7" id="KW-0479">Metal-binding</keyword>
<feature type="transmembrane region" description="Helical" evidence="9">
    <location>
        <begin position="198"/>
        <end position="220"/>
    </location>
</feature>
<dbReference type="GO" id="GO:0016020">
    <property type="term" value="C:membrane"/>
    <property type="evidence" value="ECO:0007669"/>
    <property type="project" value="UniProtKB-SubCell"/>
</dbReference>
<evidence type="ECO:0000256" key="9">
    <source>
        <dbReference type="SAM" id="Phobius"/>
    </source>
</evidence>
<keyword evidence="2 9" id="KW-0812">Transmembrane</keyword>
<keyword evidence="3 7" id="KW-0863">Zinc-finger</keyword>
<comment type="caution">
    <text evidence="11">The sequence shown here is derived from an EMBL/GenBank/DDBJ whole genome shotgun (WGS) entry which is preliminary data.</text>
</comment>
<dbReference type="Pfam" id="PF10320">
    <property type="entry name" value="7TM_GPCR_Srsx"/>
    <property type="match status" value="1"/>
</dbReference>
<dbReference type="SMART" id="SM00184">
    <property type="entry name" value="RING"/>
    <property type="match status" value="1"/>
</dbReference>
<dbReference type="Pfam" id="PF13920">
    <property type="entry name" value="zf-C3HC4_3"/>
    <property type="match status" value="1"/>
</dbReference>
<feature type="transmembrane region" description="Helical" evidence="9">
    <location>
        <begin position="277"/>
        <end position="305"/>
    </location>
</feature>
<dbReference type="SUPFAM" id="SSF57850">
    <property type="entry name" value="RING/U-box"/>
    <property type="match status" value="1"/>
</dbReference>
<evidence type="ECO:0000256" key="2">
    <source>
        <dbReference type="ARBA" id="ARBA00022692"/>
    </source>
</evidence>
<evidence type="ECO:0000313" key="12">
    <source>
        <dbReference type="Proteomes" id="UP001620626"/>
    </source>
</evidence>
<dbReference type="InterPro" id="IPR001841">
    <property type="entry name" value="Znf_RING"/>
</dbReference>
<evidence type="ECO:0000259" key="10">
    <source>
        <dbReference type="PROSITE" id="PS50089"/>
    </source>
</evidence>
<dbReference type="Gene3D" id="3.30.40.10">
    <property type="entry name" value="Zinc/RING finger domain, C3HC4 (zinc finger)"/>
    <property type="match status" value="1"/>
</dbReference>
<evidence type="ECO:0000256" key="1">
    <source>
        <dbReference type="ARBA" id="ARBA00004370"/>
    </source>
</evidence>
<feature type="region of interest" description="Disordered" evidence="8">
    <location>
        <begin position="812"/>
        <end position="844"/>
    </location>
</feature>
<reference evidence="11 12" key="1">
    <citation type="submission" date="2024-10" db="EMBL/GenBank/DDBJ databases">
        <authorList>
            <person name="Kim D."/>
        </authorList>
    </citation>
    <scope>NUCLEOTIDE SEQUENCE [LARGE SCALE GENOMIC DNA]</scope>
    <source>
        <strain evidence="11">BH-2024</strain>
    </source>
</reference>
<dbReference type="AlphaFoldDB" id="A0ABD2LMG5"/>
<name>A0ABD2LMG5_9BILA</name>
<dbReference type="SMART" id="SM01381">
    <property type="entry name" value="7TM_GPCR_Srsx"/>
    <property type="match status" value="1"/>
</dbReference>
<dbReference type="InterPro" id="IPR047130">
    <property type="entry name" value="7TM_GPCR_Srsx_nematod"/>
</dbReference>
<evidence type="ECO:0000256" key="3">
    <source>
        <dbReference type="ARBA" id="ARBA00022771"/>
    </source>
</evidence>
<comment type="subcellular location">
    <subcellularLocation>
        <location evidence="1">Membrane</location>
    </subcellularLocation>
</comment>
<feature type="transmembrane region" description="Helical" evidence="9">
    <location>
        <begin position="152"/>
        <end position="174"/>
    </location>
</feature>
<dbReference type="GO" id="GO:0008270">
    <property type="term" value="F:zinc ion binding"/>
    <property type="evidence" value="ECO:0007669"/>
    <property type="project" value="UniProtKB-KW"/>
</dbReference>
<evidence type="ECO:0000313" key="11">
    <source>
        <dbReference type="EMBL" id="KAL3116422.1"/>
    </source>
</evidence>
<evidence type="ECO:0000256" key="5">
    <source>
        <dbReference type="ARBA" id="ARBA00022989"/>
    </source>
</evidence>
<feature type="compositionally biased region" description="Basic and acidic residues" evidence="8">
    <location>
        <begin position="819"/>
        <end position="840"/>
    </location>
</feature>
<dbReference type="InterPro" id="IPR019424">
    <property type="entry name" value="7TM_GPCR_Srsx"/>
</dbReference>
<evidence type="ECO:0000256" key="8">
    <source>
        <dbReference type="SAM" id="MobiDB-lite"/>
    </source>
</evidence>
<feature type="transmembrane region" description="Helical" evidence="9">
    <location>
        <begin position="246"/>
        <end position="271"/>
    </location>
</feature>
<keyword evidence="4" id="KW-0862">Zinc</keyword>
<dbReference type="InterPro" id="IPR013083">
    <property type="entry name" value="Znf_RING/FYVE/PHD"/>
</dbReference>
<feature type="transmembrane region" description="Helical" evidence="9">
    <location>
        <begin position="39"/>
        <end position="64"/>
    </location>
</feature>
<dbReference type="PANTHER" id="PTHR23360">
    <property type="entry name" value="G-PROTEIN COUPLED RECEPTORS FAMILY 1 PROFILE DOMAIN-CONTAINING PROTEIN-RELATED"/>
    <property type="match status" value="1"/>
</dbReference>
<dbReference type="Gene3D" id="1.20.1070.10">
    <property type="entry name" value="Rhodopsin 7-helix transmembrane proteins"/>
    <property type="match status" value="1"/>
</dbReference>
<keyword evidence="6 9" id="KW-0472">Membrane</keyword>
<organism evidence="11 12">
    <name type="scientific">Heterodera trifolii</name>
    <dbReference type="NCBI Taxonomy" id="157864"/>
    <lineage>
        <taxon>Eukaryota</taxon>
        <taxon>Metazoa</taxon>
        <taxon>Ecdysozoa</taxon>
        <taxon>Nematoda</taxon>
        <taxon>Chromadorea</taxon>
        <taxon>Rhabditida</taxon>
        <taxon>Tylenchina</taxon>
        <taxon>Tylenchomorpha</taxon>
        <taxon>Tylenchoidea</taxon>
        <taxon>Heteroderidae</taxon>
        <taxon>Heteroderinae</taxon>
        <taxon>Heterodera</taxon>
    </lineage>
</organism>
<dbReference type="SUPFAM" id="SSF81321">
    <property type="entry name" value="Family A G protein-coupled receptor-like"/>
    <property type="match status" value="1"/>
</dbReference>
<keyword evidence="5 9" id="KW-1133">Transmembrane helix</keyword>
<dbReference type="InterPro" id="IPR000276">
    <property type="entry name" value="GPCR_Rhodpsn"/>
</dbReference>
<feature type="transmembrane region" description="Helical" evidence="9">
    <location>
        <begin position="76"/>
        <end position="99"/>
    </location>
</feature>
<evidence type="ECO:0000256" key="4">
    <source>
        <dbReference type="ARBA" id="ARBA00022833"/>
    </source>
</evidence>
<dbReference type="EMBL" id="JBICBT010000358">
    <property type="protein sequence ID" value="KAL3116422.1"/>
    <property type="molecule type" value="Genomic_DNA"/>
</dbReference>
<feature type="domain" description="RING-type" evidence="10">
    <location>
        <begin position="851"/>
        <end position="887"/>
    </location>
</feature>
<accession>A0ABD2LMG5</accession>
<dbReference type="PROSITE" id="PS50089">
    <property type="entry name" value="ZF_RING_2"/>
    <property type="match status" value="1"/>
</dbReference>
<evidence type="ECO:0000256" key="7">
    <source>
        <dbReference type="PROSITE-ProRule" id="PRU00175"/>
    </source>
</evidence>
<evidence type="ECO:0000256" key="6">
    <source>
        <dbReference type="ARBA" id="ARBA00023136"/>
    </source>
</evidence>
<feature type="transmembrane region" description="Helical" evidence="9">
    <location>
        <begin position="111"/>
        <end position="131"/>
    </location>
</feature>
<protein>
    <recommendedName>
        <fullName evidence="10">RING-type domain-containing protein</fullName>
    </recommendedName>
</protein>